<dbReference type="GO" id="GO:0016491">
    <property type="term" value="F:oxidoreductase activity"/>
    <property type="evidence" value="ECO:0007669"/>
    <property type="project" value="UniProtKB-KW"/>
</dbReference>
<dbReference type="OrthoDB" id="191139at2759"/>
<dbReference type="InterPro" id="IPR036291">
    <property type="entry name" value="NAD(P)-bd_dom_sf"/>
</dbReference>
<dbReference type="RefSeq" id="XP_016646098.1">
    <property type="nucleotide sequence ID" value="XM_016783332.1"/>
</dbReference>
<gene>
    <name evidence="3" type="ORF">SAPIO_CDS0591</name>
</gene>
<sequence length="327" mass="35098">MAPTFDATSTAPQLVAALANEIRGKTILTTGVSPGGIGAAFVEAIAIAQPSTLILAGRNAAKVQATADAITKANSGVKIRTLQLDLRSLGAVRAAAAEVLSWNDVSVIDVLVNNAGIMAVDFALTVDGFESQLASNHLGPFLSTNLIMDKISASKSPRVVNVSSDGHRLHPIRFADYNFDNGTLCNKWFAYGQSKTANILTALWLAEKLGPKYGLHAFSLHPGVIGTNLGNHLNWDVEMTGLRDADKTLGNREGWEDFKFKTLEQGAATTVYAAFDPALKAHNGAYLQDCHVADPWTDTVKPWATSSVESERLWKLSEKLVGQEFTY</sequence>
<dbReference type="KEGG" id="sapo:SAPIO_CDS0591"/>
<dbReference type="Pfam" id="PF00106">
    <property type="entry name" value="adh_short"/>
    <property type="match status" value="1"/>
</dbReference>
<dbReference type="PANTHER" id="PTHR24320">
    <property type="entry name" value="RETINOL DEHYDROGENASE"/>
    <property type="match status" value="1"/>
</dbReference>
<dbReference type="Proteomes" id="UP000028545">
    <property type="component" value="Unassembled WGS sequence"/>
</dbReference>
<evidence type="ECO:0000256" key="2">
    <source>
        <dbReference type="ARBA" id="ARBA00023002"/>
    </source>
</evidence>
<comment type="caution">
    <text evidence="3">The sequence shown here is derived from an EMBL/GenBank/DDBJ whole genome shotgun (WGS) entry which is preliminary data.</text>
</comment>
<dbReference type="GeneID" id="27718743"/>
<dbReference type="VEuPathDB" id="FungiDB:SAPIO_CDS0591"/>
<dbReference type="HOGENOM" id="CLU_010194_44_0_1"/>
<dbReference type="PRINTS" id="PR00081">
    <property type="entry name" value="GDHRDH"/>
</dbReference>
<keyword evidence="4" id="KW-1185">Reference proteome</keyword>
<dbReference type="OMA" id="DPWGWVD"/>
<reference evidence="3 4" key="1">
    <citation type="journal article" date="2014" name="Genome Announc.">
        <title>Draft genome sequence of the pathogenic fungus Scedosporium apiospermum.</title>
        <authorList>
            <person name="Vandeputte P."/>
            <person name="Ghamrawi S."/>
            <person name="Rechenmann M."/>
            <person name="Iltis A."/>
            <person name="Giraud S."/>
            <person name="Fleury M."/>
            <person name="Thornton C."/>
            <person name="Delhaes L."/>
            <person name="Meyer W."/>
            <person name="Papon N."/>
            <person name="Bouchara J.P."/>
        </authorList>
    </citation>
    <scope>NUCLEOTIDE SEQUENCE [LARGE SCALE GENOMIC DNA]</scope>
    <source>
        <strain evidence="3 4">IHEM 14462</strain>
    </source>
</reference>
<accession>A0A084GG37</accession>
<comment type="similarity">
    <text evidence="1">Belongs to the short-chain dehydrogenases/reductases (SDR) family.</text>
</comment>
<dbReference type="Gene3D" id="3.40.50.720">
    <property type="entry name" value="NAD(P)-binding Rossmann-like Domain"/>
    <property type="match status" value="1"/>
</dbReference>
<evidence type="ECO:0000256" key="1">
    <source>
        <dbReference type="ARBA" id="ARBA00006484"/>
    </source>
</evidence>
<evidence type="ECO:0000313" key="3">
    <source>
        <dbReference type="EMBL" id="KEZ46299.1"/>
    </source>
</evidence>
<dbReference type="AlphaFoldDB" id="A0A084GG37"/>
<protein>
    <recommendedName>
        <fullName evidence="5">Short-chain dehydrogenase</fullName>
    </recommendedName>
</protein>
<dbReference type="SUPFAM" id="SSF51735">
    <property type="entry name" value="NAD(P)-binding Rossmann-fold domains"/>
    <property type="match status" value="1"/>
</dbReference>
<dbReference type="PANTHER" id="PTHR24320:SF283">
    <property type="entry name" value="RETINOL DEHYDROGENASE 11"/>
    <property type="match status" value="1"/>
</dbReference>
<dbReference type="EMBL" id="JOWA01000033">
    <property type="protein sequence ID" value="KEZ46299.1"/>
    <property type="molecule type" value="Genomic_DNA"/>
</dbReference>
<evidence type="ECO:0008006" key="5">
    <source>
        <dbReference type="Google" id="ProtNLM"/>
    </source>
</evidence>
<evidence type="ECO:0000313" key="4">
    <source>
        <dbReference type="Proteomes" id="UP000028545"/>
    </source>
</evidence>
<name>A0A084GG37_PSEDA</name>
<dbReference type="InterPro" id="IPR002347">
    <property type="entry name" value="SDR_fam"/>
</dbReference>
<keyword evidence="2" id="KW-0560">Oxidoreductase</keyword>
<organism evidence="3 4">
    <name type="scientific">Pseudallescheria apiosperma</name>
    <name type="common">Scedosporium apiospermum</name>
    <dbReference type="NCBI Taxonomy" id="563466"/>
    <lineage>
        <taxon>Eukaryota</taxon>
        <taxon>Fungi</taxon>
        <taxon>Dikarya</taxon>
        <taxon>Ascomycota</taxon>
        <taxon>Pezizomycotina</taxon>
        <taxon>Sordariomycetes</taxon>
        <taxon>Hypocreomycetidae</taxon>
        <taxon>Microascales</taxon>
        <taxon>Microascaceae</taxon>
        <taxon>Scedosporium</taxon>
    </lineage>
</organism>
<proteinExistence type="inferred from homology"/>